<evidence type="ECO:0000313" key="3">
    <source>
        <dbReference type="Proteomes" id="UP000001070"/>
    </source>
</evidence>
<name>B4IWZ5_DROGR</name>
<dbReference type="Proteomes" id="UP000001070">
    <property type="component" value="Unassembled WGS sequence"/>
</dbReference>
<sequence>MKYIVLALYVCLLAVALVAAVPVDETLQGDNIYAPSDDGVHNPYDPQAIFKLKKLKKLLLG</sequence>
<dbReference type="HOGENOM" id="CLU_207429_0_0_1"/>
<dbReference type="AlphaFoldDB" id="B4IWZ5"/>
<dbReference type="STRING" id="7222.B4IWZ5"/>
<dbReference type="InParanoid" id="B4IWZ5"/>
<protein>
    <submittedName>
        <fullName evidence="2">GH16174</fullName>
    </submittedName>
</protein>
<reference evidence="2 3" key="1">
    <citation type="journal article" date="2007" name="Nature">
        <title>Evolution of genes and genomes on the Drosophila phylogeny.</title>
        <authorList>
            <consortium name="Drosophila 12 Genomes Consortium"/>
            <person name="Clark A.G."/>
            <person name="Eisen M.B."/>
            <person name="Smith D.R."/>
            <person name="Bergman C.M."/>
            <person name="Oliver B."/>
            <person name="Markow T.A."/>
            <person name="Kaufman T.C."/>
            <person name="Kellis M."/>
            <person name="Gelbart W."/>
            <person name="Iyer V.N."/>
            <person name="Pollard D.A."/>
            <person name="Sackton T.B."/>
            <person name="Larracuente A.M."/>
            <person name="Singh N.D."/>
            <person name="Abad J.P."/>
            <person name="Abt D.N."/>
            <person name="Adryan B."/>
            <person name="Aguade M."/>
            <person name="Akashi H."/>
            <person name="Anderson W.W."/>
            <person name="Aquadro C.F."/>
            <person name="Ardell D.H."/>
            <person name="Arguello R."/>
            <person name="Artieri C.G."/>
            <person name="Barbash D.A."/>
            <person name="Barker D."/>
            <person name="Barsanti P."/>
            <person name="Batterham P."/>
            <person name="Batzoglou S."/>
            <person name="Begun D."/>
            <person name="Bhutkar A."/>
            <person name="Blanco E."/>
            <person name="Bosak S.A."/>
            <person name="Bradley R.K."/>
            <person name="Brand A.D."/>
            <person name="Brent M.R."/>
            <person name="Brooks A.N."/>
            <person name="Brown R.H."/>
            <person name="Butlin R.K."/>
            <person name="Caggese C."/>
            <person name="Calvi B.R."/>
            <person name="Bernardo de Carvalho A."/>
            <person name="Caspi A."/>
            <person name="Castrezana S."/>
            <person name="Celniker S.E."/>
            <person name="Chang J.L."/>
            <person name="Chapple C."/>
            <person name="Chatterji S."/>
            <person name="Chinwalla A."/>
            <person name="Civetta A."/>
            <person name="Clifton S.W."/>
            <person name="Comeron J.M."/>
            <person name="Costello J.C."/>
            <person name="Coyne J.A."/>
            <person name="Daub J."/>
            <person name="David R.G."/>
            <person name="Delcher A.L."/>
            <person name="Delehaunty K."/>
            <person name="Do C.B."/>
            <person name="Ebling H."/>
            <person name="Edwards K."/>
            <person name="Eickbush T."/>
            <person name="Evans J.D."/>
            <person name="Filipski A."/>
            <person name="Findeiss S."/>
            <person name="Freyhult E."/>
            <person name="Fulton L."/>
            <person name="Fulton R."/>
            <person name="Garcia A.C."/>
            <person name="Gardiner A."/>
            <person name="Garfield D.A."/>
            <person name="Garvin B.E."/>
            <person name="Gibson G."/>
            <person name="Gilbert D."/>
            <person name="Gnerre S."/>
            <person name="Godfrey J."/>
            <person name="Good R."/>
            <person name="Gotea V."/>
            <person name="Gravely B."/>
            <person name="Greenberg A.J."/>
            <person name="Griffiths-Jones S."/>
            <person name="Gross S."/>
            <person name="Guigo R."/>
            <person name="Gustafson E.A."/>
            <person name="Haerty W."/>
            <person name="Hahn M.W."/>
            <person name="Halligan D.L."/>
            <person name="Halpern A.L."/>
            <person name="Halter G.M."/>
            <person name="Han M.V."/>
            <person name="Heger A."/>
            <person name="Hillier L."/>
            <person name="Hinrichs A.S."/>
            <person name="Holmes I."/>
            <person name="Hoskins R.A."/>
            <person name="Hubisz M.J."/>
            <person name="Hultmark D."/>
            <person name="Huntley M.A."/>
            <person name="Jaffe D.B."/>
            <person name="Jagadeeshan S."/>
            <person name="Jeck W.R."/>
            <person name="Johnson J."/>
            <person name="Jones C.D."/>
            <person name="Jordan W.C."/>
            <person name="Karpen G.H."/>
            <person name="Kataoka E."/>
            <person name="Keightley P.D."/>
            <person name="Kheradpour P."/>
            <person name="Kirkness E.F."/>
            <person name="Koerich L.B."/>
            <person name="Kristiansen K."/>
            <person name="Kudrna D."/>
            <person name="Kulathinal R.J."/>
            <person name="Kumar S."/>
            <person name="Kwok R."/>
            <person name="Lander E."/>
            <person name="Langley C.H."/>
            <person name="Lapoint R."/>
            <person name="Lazzaro B.P."/>
            <person name="Lee S.J."/>
            <person name="Levesque L."/>
            <person name="Li R."/>
            <person name="Lin C.F."/>
            <person name="Lin M.F."/>
            <person name="Lindblad-Toh K."/>
            <person name="Llopart A."/>
            <person name="Long M."/>
            <person name="Low L."/>
            <person name="Lozovsky E."/>
            <person name="Lu J."/>
            <person name="Luo M."/>
            <person name="Machado C.A."/>
            <person name="Makalowski W."/>
            <person name="Marzo M."/>
            <person name="Matsuda M."/>
            <person name="Matzkin L."/>
            <person name="McAllister B."/>
            <person name="McBride C.S."/>
            <person name="McKernan B."/>
            <person name="McKernan K."/>
            <person name="Mendez-Lago M."/>
            <person name="Minx P."/>
            <person name="Mollenhauer M.U."/>
            <person name="Montooth K."/>
            <person name="Mount S.M."/>
            <person name="Mu X."/>
            <person name="Myers E."/>
            <person name="Negre B."/>
            <person name="Newfeld S."/>
            <person name="Nielsen R."/>
            <person name="Noor M.A."/>
            <person name="O'Grady P."/>
            <person name="Pachter L."/>
            <person name="Papaceit M."/>
            <person name="Parisi M.J."/>
            <person name="Parisi M."/>
            <person name="Parts L."/>
            <person name="Pedersen J.S."/>
            <person name="Pesole G."/>
            <person name="Phillippy A.M."/>
            <person name="Ponting C.P."/>
            <person name="Pop M."/>
            <person name="Porcelli D."/>
            <person name="Powell J.R."/>
            <person name="Prohaska S."/>
            <person name="Pruitt K."/>
            <person name="Puig M."/>
            <person name="Quesneville H."/>
            <person name="Ram K.R."/>
            <person name="Rand D."/>
            <person name="Rasmussen M.D."/>
            <person name="Reed L.K."/>
            <person name="Reenan R."/>
            <person name="Reily A."/>
            <person name="Remington K.A."/>
            <person name="Rieger T.T."/>
            <person name="Ritchie M.G."/>
            <person name="Robin C."/>
            <person name="Rogers Y.H."/>
            <person name="Rohde C."/>
            <person name="Rozas J."/>
            <person name="Rubenfield M.J."/>
            <person name="Ruiz A."/>
            <person name="Russo S."/>
            <person name="Salzberg S.L."/>
            <person name="Sanchez-Gracia A."/>
            <person name="Saranga D.J."/>
            <person name="Sato H."/>
            <person name="Schaeffer S.W."/>
            <person name="Schatz M.C."/>
            <person name="Schlenke T."/>
            <person name="Schwartz R."/>
            <person name="Segarra C."/>
            <person name="Singh R.S."/>
            <person name="Sirot L."/>
            <person name="Sirota M."/>
            <person name="Sisneros N.B."/>
            <person name="Smith C.D."/>
            <person name="Smith T.F."/>
            <person name="Spieth J."/>
            <person name="Stage D.E."/>
            <person name="Stark A."/>
            <person name="Stephan W."/>
            <person name="Strausberg R.L."/>
            <person name="Strempel S."/>
            <person name="Sturgill D."/>
            <person name="Sutton G."/>
            <person name="Sutton G.G."/>
            <person name="Tao W."/>
            <person name="Teichmann S."/>
            <person name="Tobari Y.N."/>
            <person name="Tomimura Y."/>
            <person name="Tsolas J.M."/>
            <person name="Valente V.L."/>
            <person name="Venter E."/>
            <person name="Venter J.C."/>
            <person name="Vicario S."/>
            <person name="Vieira F.G."/>
            <person name="Vilella A.J."/>
            <person name="Villasante A."/>
            <person name="Walenz B."/>
            <person name="Wang J."/>
            <person name="Wasserman M."/>
            <person name="Watts T."/>
            <person name="Wilson D."/>
            <person name="Wilson R.K."/>
            <person name="Wing R.A."/>
            <person name="Wolfner M.F."/>
            <person name="Wong A."/>
            <person name="Wong G.K."/>
            <person name="Wu C.I."/>
            <person name="Wu G."/>
            <person name="Yamamoto D."/>
            <person name="Yang H.P."/>
            <person name="Yang S.P."/>
            <person name="Yorke J.A."/>
            <person name="Yoshida K."/>
            <person name="Zdobnov E."/>
            <person name="Zhang P."/>
            <person name="Zhang Y."/>
            <person name="Zimin A.V."/>
            <person name="Baldwin J."/>
            <person name="Abdouelleil A."/>
            <person name="Abdulkadir J."/>
            <person name="Abebe A."/>
            <person name="Abera B."/>
            <person name="Abreu J."/>
            <person name="Acer S.C."/>
            <person name="Aftuck L."/>
            <person name="Alexander A."/>
            <person name="An P."/>
            <person name="Anderson E."/>
            <person name="Anderson S."/>
            <person name="Arachi H."/>
            <person name="Azer M."/>
            <person name="Bachantsang P."/>
            <person name="Barry A."/>
            <person name="Bayul T."/>
            <person name="Berlin A."/>
            <person name="Bessette D."/>
            <person name="Bloom T."/>
            <person name="Blye J."/>
            <person name="Boguslavskiy L."/>
            <person name="Bonnet C."/>
            <person name="Boukhgalter B."/>
            <person name="Bourzgui I."/>
            <person name="Brown A."/>
            <person name="Cahill P."/>
            <person name="Channer S."/>
            <person name="Cheshatsang Y."/>
            <person name="Chuda L."/>
            <person name="Citroen M."/>
            <person name="Collymore A."/>
            <person name="Cooke P."/>
            <person name="Costello M."/>
            <person name="D'Aco K."/>
            <person name="Daza R."/>
            <person name="De Haan G."/>
            <person name="DeGray S."/>
            <person name="DeMaso C."/>
            <person name="Dhargay N."/>
            <person name="Dooley K."/>
            <person name="Dooley E."/>
            <person name="Doricent M."/>
            <person name="Dorje P."/>
            <person name="Dorjee K."/>
            <person name="Dupes A."/>
            <person name="Elong R."/>
            <person name="Falk J."/>
            <person name="Farina A."/>
            <person name="Faro S."/>
            <person name="Ferguson D."/>
            <person name="Fisher S."/>
            <person name="Foley C.D."/>
            <person name="Franke A."/>
            <person name="Friedrich D."/>
            <person name="Gadbois L."/>
            <person name="Gearin G."/>
            <person name="Gearin C.R."/>
            <person name="Giannoukos G."/>
            <person name="Goode T."/>
            <person name="Graham J."/>
            <person name="Grandbois E."/>
            <person name="Grewal S."/>
            <person name="Gyaltsen K."/>
            <person name="Hafez N."/>
            <person name="Hagos B."/>
            <person name="Hall J."/>
            <person name="Henson C."/>
            <person name="Hollinger A."/>
            <person name="Honan T."/>
            <person name="Huard M.D."/>
            <person name="Hughes L."/>
            <person name="Hurhula B."/>
            <person name="Husby M.E."/>
            <person name="Kamat A."/>
            <person name="Kanga B."/>
            <person name="Kashin S."/>
            <person name="Khazanovich D."/>
            <person name="Kisner P."/>
            <person name="Lance K."/>
            <person name="Lara M."/>
            <person name="Lee W."/>
            <person name="Lennon N."/>
            <person name="Letendre F."/>
            <person name="LeVine R."/>
            <person name="Lipovsky A."/>
            <person name="Liu X."/>
            <person name="Liu J."/>
            <person name="Liu S."/>
            <person name="Lokyitsang T."/>
            <person name="Lokyitsang Y."/>
            <person name="Lubonja R."/>
            <person name="Lui A."/>
            <person name="MacDonald P."/>
            <person name="Magnisalis V."/>
            <person name="Maru K."/>
            <person name="Matthews C."/>
            <person name="McCusker W."/>
            <person name="McDonough S."/>
            <person name="Mehta T."/>
            <person name="Meldrim J."/>
            <person name="Meneus L."/>
            <person name="Mihai O."/>
            <person name="Mihalev A."/>
            <person name="Mihova T."/>
            <person name="Mittelman R."/>
            <person name="Mlenga V."/>
            <person name="Montmayeur A."/>
            <person name="Mulrain L."/>
            <person name="Navidi A."/>
            <person name="Naylor J."/>
            <person name="Negash T."/>
            <person name="Nguyen T."/>
            <person name="Nguyen N."/>
            <person name="Nicol R."/>
            <person name="Norbu C."/>
            <person name="Norbu N."/>
            <person name="Novod N."/>
            <person name="O'Neill B."/>
            <person name="Osman S."/>
            <person name="Markiewicz E."/>
            <person name="Oyono O.L."/>
            <person name="Patti C."/>
            <person name="Phunkhang P."/>
            <person name="Pierre F."/>
            <person name="Priest M."/>
            <person name="Raghuraman S."/>
            <person name="Rege F."/>
            <person name="Reyes R."/>
            <person name="Rise C."/>
            <person name="Rogov P."/>
            <person name="Ross K."/>
            <person name="Ryan E."/>
            <person name="Settipalli S."/>
            <person name="Shea T."/>
            <person name="Sherpa N."/>
            <person name="Shi L."/>
            <person name="Shih D."/>
            <person name="Sparrow T."/>
            <person name="Spaulding J."/>
            <person name="Stalker J."/>
            <person name="Stange-Thomann N."/>
            <person name="Stavropoulos S."/>
            <person name="Stone C."/>
            <person name="Strader C."/>
            <person name="Tesfaye S."/>
            <person name="Thomson T."/>
            <person name="Thoulutsang Y."/>
            <person name="Thoulutsang D."/>
            <person name="Topham K."/>
            <person name="Topping I."/>
            <person name="Tsamla T."/>
            <person name="Vassiliev H."/>
            <person name="Vo A."/>
            <person name="Wangchuk T."/>
            <person name="Wangdi T."/>
            <person name="Weiand M."/>
            <person name="Wilkinson J."/>
            <person name="Wilson A."/>
            <person name="Yadav S."/>
            <person name="Young G."/>
            <person name="Yu Q."/>
            <person name="Zembek L."/>
            <person name="Zhong D."/>
            <person name="Zimmer A."/>
            <person name="Zwirko Z."/>
            <person name="Jaffe D.B."/>
            <person name="Alvarez P."/>
            <person name="Brockman W."/>
            <person name="Butler J."/>
            <person name="Chin C."/>
            <person name="Gnerre S."/>
            <person name="Grabherr M."/>
            <person name="Kleber M."/>
            <person name="Mauceli E."/>
            <person name="MacCallum I."/>
        </authorList>
    </citation>
    <scope>NUCLEOTIDE SEQUENCE [LARGE SCALE GENOMIC DNA]</scope>
    <source>
        <strain evidence="3">Tucson 15287-2541.00</strain>
    </source>
</reference>
<accession>B4IWZ5</accession>
<organism evidence="3">
    <name type="scientific">Drosophila grimshawi</name>
    <name type="common">Hawaiian fruit fly</name>
    <name type="synonym">Idiomyia grimshawi</name>
    <dbReference type="NCBI Taxonomy" id="7222"/>
    <lineage>
        <taxon>Eukaryota</taxon>
        <taxon>Metazoa</taxon>
        <taxon>Ecdysozoa</taxon>
        <taxon>Arthropoda</taxon>
        <taxon>Hexapoda</taxon>
        <taxon>Insecta</taxon>
        <taxon>Pterygota</taxon>
        <taxon>Neoptera</taxon>
        <taxon>Endopterygota</taxon>
        <taxon>Diptera</taxon>
        <taxon>Brachycera</taxon>
        <taxon>Muscomorpha</taxon>
        <taxon>Ephydroidea</taxon>
        <taxon>Drosophilidae</taxon>
        <taxon>Drosophila</taxon>
        <taxon>Hawaiian Drosophila</taxon>
    </lineage>
</organism>
<evidence type="ECO:0000256" key="1">
    <source>
        <dbReference type="SAM" id="SignalP"/>
    </source>
</evidence>
<proteinExistence type="predicted"/>
<gene>
    <name evidence="2" type="primary">Dgri\GH16174</name>
    <name evidence="2" type="ORF">Dgri_GH16174</name>
</gene>
<evidence type="ECO:0000313" key="2">
    <source>
        <dbReference type="EMBL" id="EDV96301.1"/>
    </source>
</evidence>
<dbReference type="PhylomeDB" id="B4IWZ5"/>
<feature type="chain" id="PRO_5002811079" evidence="1">
    <location>
        <begin position="21"/>
        <end position="61"/>
    </location>
</feature>
<dbReference type="EMBL" id="CH916366">
    <property type="protein sequence ID" value="EDV96301.1"/>
    <property type="molecule type" value="Genomic_DNA"/>
</dbReference>
<dbReference type="KEGG" id="dgr:6558707"/>
<dbReference type="eggNOG" id="ENOG502TCVH">
    <property type="taxonomic scope" value="Eukaryota"/>
</dbReference>
<feature type="signal peptide" evidence="1">
    <location>
        <begin position="1"/>
        <end position="20"/>
    </location>
</feature>
<keyword evidence="1" id="KW-0732">Signal</keyword>
<dbReference type="OMA" id="HNPYDPQ"/>
<keyword evidence="3" id="KW-1185">Reference proteome</keyword>